<dbReference type="Proteomes" id="UP001267290">
    <property type="component" value="Unassembled WGS sequence"/>
</dbReference>
<reference evidence="2 3" key="1">
    <citation type="submission" date="2023-07" db="EMBL/GenBank/DDBJ databases">
        <title>Sorghum-associated microbial communities from plants grown in Nebraska, USA.</title>
        <authorList>
            <person name="Schachtman D."/>
        </authorList>
    </citation>
    <scope>NUCLEOTIDE SEQUENCE [LARGE SCALE GENOMIC DNA]</scope>
    <source>
        <strain evidence="2 3">CC258</strain>
    </source>
</reference>
<feature type="domain" description="Xylose isomerase-like TIM barrel" evidence="1">
    <location>
        <begin position="35"/>
        <end position="271"/>
    </location>
</feature>
<dbReference type="SUPFAM" id="SSF51658">
    <property type="entry name" value="Xylose isomerase-like"/>
    <property type="match status" value="1"/>
</dbReference>
<protein>
    <submittedName>
        <fullName evidence="2">Sugar phosphate isomerase/epimerase</fullName>
    </submittedName>
</protein>
<dbReference type="Pfam" id="PF01261">
    <property type="entry name" value="AP_endonuc_2"/>
    <property type="match status" value="1"/>
</dbReference>
<dbReference type="PANTHER" id="PTHR12110:SF53">
    <property type="entry name" value="BLR5974 PROTEIN"/>
    <property type="match status" value="1"/>
</dbReference>
<accession>A0ABU1NRH4</accession>
<sequence length="276" mass="31268">MGQLENTDHLNQPSRFAFSVFTKPWKSLSIDNLAAKVQSLGFDGIEFPVREGFQVQPEQVEKELPRLSSRLKAYGLHIYSIASTTEEAIFAACAESGVPLIRIMVDVDFKEGYWASEKRIKSELEKLQVLCQRYRIKVGIQQHIGRTRIKNAFALHRILDGLDPNCFGAIWDAAHDALTGERHELSLDVVAPYLCMVNLKNGYYQRVNGNEAEQAQWEPYWSTARQGMASWPSVIDNLIQRDYKGVLCLTAEYSDELHVDDHIAADIAYVKSLVCT</sequence>
<dbReference type="GO" id="GO:0016853">
    <property type="term" value="F:isomerase activity"/>
    <property type="evidence" value="ECO:0007669"/>
    <property type="project" value="UniProtKB-KW"/>
</dbReference>
<comment type="caution">
    <text evidence="2">The sequence shown here is derived from an EMBL/GenBank/DDBJ whole genome shotgun (WGS) entry which is preliminary data.</text>
</comment>
<organism evidence="2 3">
    <name type="scientific">Paenibacillus qinlingensis</name>
    <dbReference type="NCBI Taxonomy" id="1837343"/>
    <lineage>
        <taxon>Bacteria</taxon>
        <taxon>Bacillati</taxon>
        <taxon>Bacillota</taxon>
        <taxon>Bacilli</taxon>
        <taxon>Bacillales</taxon>
        <taxon>Paenibacillaceae</taxon>
        <taxon>Paenibacillus</taxon>
    </lineage>
</organism>
<dbReference type="RefSeq" id="WP_310224444.1">
    <property type="nucleotide sequence ID" value="NZ_JAVDSB010000001.1"/>
</dbReference>
<proteinExistence type="predicted"/>
<keyword evidence="2" id="KW-0413">Isomerase</keyword>
<gene>
    <name evidence="2" type="ORF">J2736_001264</name>
</gene>
<evidence type="ECO:0000313" key="3">
    <source>
        <dbReference type="Proteomes" id="UP001267290"/>
    </source>
</evidence>
<dbReference type="InterPro" id="IPR050312">
    <property type="entry name" value="IolE/XylAMocC-like"/>
</dbReference>
<name>A0ABU1NRH4_9BACL</name>
<dbReference type="EMBL" id="JAVDSB010000001">
    <property type="protein sequence ID" value="MDR6550081.1"/>
    <property type="molecule type" value="Genomic_DNA"/>
</dbReference>
<keyword evidence="3" id="KW-1185">Reference proteome</keyword>
<dbReference type="InterPro" id="IPR036237">
    <property type="entry name" value="Xyl_isomerase-like_sf"/>
</dbReference>
<dbReference type="PANTHER" id="PTHR12110">
    <property type="entry name" value="HYDROXYPYRUVATE ISOMERASE"/>
    <property type="match status" value="1"/>
</dbReference>
<dbReference type="InterPro" id="IPR013022">
    <property type="entry name" value="Xyl_isomerase-like_TIM-brl"/>
</dbReference>
<dbReference type="Gene3D" id="3.20.20.150">
    <property type="entry name" value="Divalent-metal-dependent TIM barrel enzymes"/>
    <property type="match status" value="1"/>
</dbReference>
<evidence type="ECO:0000313" key="2">
    <source>
        <dbReference type="EMBL" id="MDR6550081.1"/>
    </source>
</evidence>
<evidence type="ECO:0000259" key="1">
    <source>
        <dbReference type="Pfam" id="PF01261"/>
    </source>
</evidence>